<evidence type="ECO:0000313" key="2">
    <source>
        <dbReference type="Proteomes" id="UP000265520"/>
    </source>
</evidence>
<dbReference type="Proteomes" id="UP000265520">
    <property type="component" value="Unassembled WGS sequence"/>
</dbReference>
<sequence>MRFSLRCEEFEGGCSDDEIDWWNGCGGSEKRRFAGEWVVGRNGKTGACCKE</sequence>
<proteinExistence type="predicted"/>
<dbReference type="EMBL" id="LXQA010042813">
    <property type="protein sequence ID" value="MCI00310.1"/>
    <property type="molecule type" value="Genomic_DNA"/>
</dbReference>
<organism evidence="1 2">
    <name type="scientific">Trifolium medium</name>
    <dbReference type="NCBI Taxonomy" id="97028"/>
    <lineage>
        <taxon>Eukaryota</taxon>
        <taxon>Viridiplantae</taxon>
        <taxon>Streptophyta</taxon>
        <taxon>Embryophyta</taxon>
        <taxon>Tracheophyta</taxon>
        <taxon>Spermatophyta</taxon>
        <taxon>Magnoliopsida</taxon>
        <taxon>eudicotyledons</taxon>
        <taxon>Gunneridae</taxon>
        <taxon>Pentapetalae</taxon>
        <taxon>rosids</taxon>
        <taxon>fabids</taxon>
        <taxon>Fabales</taxon>
        <taxon>Fabaceae</taxon>
        <taxon>Papilionoideae</taxon>
        <taxon>50 kb inversion clade</taxon>
        <taxon>NPAAA clade</taxon>
        <taxon>Hologalegina</taxon>
        <taxon>IRL clade</taxon>
        <taxon>Trifolieae</taxon>
        <taxon>Trifolium</taxon>
    </lineage>
</organism>
<reference evidence="1 2" key="1">
    <citation type="journal article" date="2018" name="Front. Plant Sci.">
        <title>Red Clover (Trifolium pratense) and Zigzag Clover (T. medium) - A Picture of Genomic Similarities and Differences.</title>
        <authorList>
            <person name="Dluhosova J."/>
            <person name="Istvanek J."/>
            <person name="Nedelnik J."/>
            <person name="Repkova J."/>
        </authorList>
    </citation>
    <scope>NUCLEOTIDE SEQUENCE [LARGE SCALE GENOMIC DNA]</scope>
    <source>
        <strain evidence="2">cv. 10/8</strain>
        <tissue evidence="1">Leaf</tissue>
    </source>
</reference>
<evidence type="ECO:0000313" key="1">
    <source>
        <dbReference type="EMBL" id="MCI00310.1"/>
    </source>
</evidence>
<comment type="caution">
    <text evidence="1">The sequence shown here is derived from an EMBL/GenBank/DDBJ whole genome shotgun (WGS) entry which is preliminary data.</text>
</comment>
<protein>
    <submittedName>
        <fullName evidence="1">Uncharacterized protein</fullName>
    </submittedName>
</protein>
<accession>A0A392NM62</accession>
<dbReference type="AlphaFoldDB" id="A0A392NM62"/>
<keyword evidence="2" id="KW-1185">Reference proteome</keyword>
<name>A0A392NM62_9FABA</name>